<feature type="compositionally biased region" description="Basic and acidic residues" evidence="1">
    <location>
        <begin position="37"/>
        <end position="47"/>
    </location>
</feature>
<feature type="compositionally biased region" description="Polar residues" evidence="1">
    <location>
        <begin position="48"/>
        <end position="63"/>
    </location>
</feature>
<evidence type="ECO:0000313" key="3">
    <source>
        <dbReference type="Proteomes" id="UP000287447"/>
    </source>
</evidence>
<name>A0A437QNK2_9PROT</name>
<sequence length="76" mass="7624">MSDISSLSGASQASFLRATAASSSSATVVQGSAGDTSEQRLEARSQRQQDALTTGTQSNTTPAASGGRGQVVDVYA</sequence>
<feature type="compositionally biased region" description="Low complexity" evidence="1">
    <location>
        <begin position="21"/>
        <end position="34"/>
    </location>
</feature>
<comment type="caution">
    <text evidence="2">The sequence shown here is derived from an EMBL/GenBank/DDBJ whole genome shotgun (WGS) entry which is preliminary data.</text>
</comment>
<protein>
    <submittedName>
        <fullName evidence="2">Uncharacterized protein</fullName>
    </submittedName>
</protein>
<dbReference type="RefSeq" id="WP_127765592.1">
    <property type="nucleotide sequence ID" value="NZ_SADE01000002.1"/>
</dbReference>
<dbReference type="EMBL" id="SADE01000002">
    <property type="protein sequence ID" value="RVU36116.1"/>
    <property type="molecule type" value="Genomic_DNA"/>
</dbReference>
<dbReference type="Proteomes" id="UP000287447">
    <property type="component" value="Unassembled WGS sequence"/>
</dbReference>
<keyword evidence="3" id="KW-1185">Reference proteome</keyword>
<accession>A0A437QNK2</accession>
<evidence type="ECO:0000313" key="2">
    <source>
        <dbReference type="EMBL" id="RVU36116.1"/>
    </source>
</evidence>
<dbReference type="AlphaFoldDB" id="A0A437QNK2"/>
<evidence type="ECO:0000256" key="1">
    <source>
        <dbReference type="SAM" id="MobiDB-lite"/>
    </source>
</evidence>
<reference evidence="3" key="1">
    <citation type="submission" date="2019-01" db="EMBL/GenBank/DDBJ databases">
        <title>Gri0909 isolated from a small marine red alga.</title>
        <authorList>
            <person name="Kim J."/>
            <person name="Jeong S.E."/>
            <person name="Jeon C.O."/>
        </authorList>
    </citation>
    <scope>NUCLEOTIDE SEQUENCE [LARGE SCALE GENOMIC DNA]</scope>
    <source>
        <strain evidence="3">Gri0909</strain>
    </source>
</reference>
<feature type="region of interest" description="Disordered" evidence="1">
    <location>
        <begin position="21"/>
        <end position="76"/>
    </location>
</feature>
<organism evidence="2 3">
    <name type="scientific">Hwanghaeella grinnelliae</name>
    <dbReference type="NCBI Taxonomy" id="2500179"/>
    <lineage>
        <taxon>Bacteria</taxon>
        <taxon>Pseudomonadati</taxon>
        <taxon>Pseudomonadota</taxon>
        <taxon>Alphaproteobacteria</taxon>
        <taxon>Rhodospirillales</taxon>
        <taxon>Rhodospirillaceae</taxon>
        <taxon>Hwanghaeella</taxon>
    </lineage>
</organism>
<proteinExistence type="predicted"/>
<gene>
    <name evidence="2" type="ORF">EOI86_12870</name>
</gene>